<accession>A0ABN9UHU7</accession>
<proteinExistence type="predicted"/>
<dbReference type="EMBL" id="CAUYUJ010015879">
    <property type="protein sequence ID" value="CAK0859231.1"/>
    <property type="molecule type" value="Genomic_DNA"/>
</dbReference>
<protein>
    <submittedName>
        <fullName evidence="2">Uncharacterized protein</fullName>
    </submittedName>
</protein>
<evidence type="ECO:0000313" key="3">
    <source>
        <dbReference type="Proteomes" id="UP001189429"/>
    </source>
</evidence>
<dbReference type="Proteomes" id="UP001189429">
    <property type="component" value="Unassembled WGS sequence"/>
</dbReference>
<feature type="compositionally biased region" description="Low complexity" evidence="1">
    <location>
        <begin position="98"/>
        <end position="107"/>
    </location>
</feature>
<feature type="region of interest" description="Disordered" evidence="1">
    <location>
        <begin position="67"/>
        <end position="117"/>
    </location>
</feature>
<comment type="caution">
    <text evidence="2">The sequence shown here is derived from an EMBL/GenBank/DDBJ whole genome shotgun (WGS) entry which is preliminary data.</text>
</comment>
<gene>
    <name evidence="2" type="ORF">PCOR1329_LOCUS48658</name>
</gene>
<keyword evidence="3" id="KW-1185">Reference proteome</keyword>
<evidence type="ECO:0000313" key="2">
    <source>
        <dbReference type="EMBL" id="CAK0859231.1"/>
    </source>
</evidence>
<feature type="compositionally biased region" description="Basic and acidic residues" evidence="1">
    <location>
        <begin position="83"/>
        <end position="97"/>
    </location>
</feature>
<organism evidence="2 3">
    <name type="scientific">Prorocentrum cordatum</name>
    <dbReference type="NCBI Taxonomy" id="2364126"/>
    <lineage>
        <taxon>Eukaryota</taxon>
        <taxon>Sar</taxon>
        <taxon>Alveolata</taxon>
        <taxon>Dinophyceae</taxon>
        <taxon>Prorocentrales</taxon>
        <taxon>Prorocentraceae</taxon>
        <taxon>Prorocentrum</taxon>
    </lineage>
</organism>
<evidence type="ECO:0000256" key="1">
    <source>
        <dbReference type="SAM" id="MobiDB-lite"/>
    </source>
</evidence>
<sequence length="117" mass="13253">MSQSDLPRESRRDGAKIPLVTRNLRELPPGFSNEQVLHIPVLIRQRSRAPDAGEERRQFLKRLRVDNADVDEPLTAMPKVSARQHDDDIKHPTKSPEEVPSSQEPSQKAQGLRLGCE</sequence>
<reference evidence="2" key="1">
    <citation type="submission" date="2023-10" db="EMBL/GenBank/DDBJ databases">
        <authorList>
            <person name="Chen Y."/>
            <person name="Shah S."/>
            <person name="Dougan E. K."/>
            <person name="Thang M."/>
            <person name="Chan C."/>
        </authorList>
    </citation>
    <scope>NUCLEOTIDE SEQUENCE [LARGE SCALE GENOMIC DNA]</scope>
</reference>
<name>A0ABN9UHU7_9DINO</name>